<dbReference type="Pfam" id="PF00702">
    <property type="entry name" value="Hydrolase"/>
    <property type="match status" value="1"/>
</dbReference>
<dbReference type="Proteomes" id="UP001620461">
    <property type="component" value="Unassembled WGS sequence"/>
</dbReference>
<evidence type="ECO:0000256" key="3">
    <source>
        <dbReference type="ARBA" id="ARBA00022692"/>
    </source>
</evidence>
<dbReference type="SUPFAM" id="SSF81653">
    <property type="entry name" value="Calcium ATPase, transduction domain A"/>
    <property type="match status" value="1"/>
</dbReference>
<dbReference type="SFLD" id="SFLDS00003">
    <property type="entry name" value="Haloacid_Dehalogenase"/>
    <property type="match status" value="1"/>
</dbReference>
<evidence type="ECO:0000256" key="9">
    <source>
        <dbReference type="ARBA" id="ARBA00023136"/>
    </source>
</evidence>
<evidence type="ECO:0000256" key="2">
    <source>
        <dbReference type="ARBA" id="ARBA00006024"/>
    </source>
</evidence>
<dbReference type="InterPro" id="IPR036412">
    <property type="entry name" value="HAD-like_sf"/>
</dbReference>
<feature type="domain" description="TRASH" evidence="11">
    <location>
        <begin position="17"/>
        <end position="55"/>
    </location>
</feature>
<dbReference type="SUPFAM" id="SSF47240">
    <property type="entry name" value="Ferritin-like"/>
    <property type="match status" value="2"/>
</dbReference>
<keyword evidence="7" id="KW-1278">Translocase</keyword>
<feature type="transmembrane region" description="Helical" evidence="10">
    <location>
        <begin position="470"/>
        <end position="493"/>
    </location>
</feature>
<dbReference type="CDD" id="cd02094">
    <property type="entry name" value="P-type_ATPase_Cu-like"/>
    <property type="match status" value="1"/>
</dbReference>
<dbReference type="InterPro" id="IPR023214">
    <property type="entry name" value="HAD_sf"/>
</dbReference>
<evidence type="ECO:0000256" key="4">
    <source>
        <dbReference type="ARBA" id="ARBA00022723"/>
    </source>
</evidence>
<dbReference type="PANTHER" id="PTHR43520">
    <property type="entry name" value="ATP7, ISOFORM B"/>
    <property type="match status" value="1"/>
</dbReference>
<keyword evidence="8 10" id="KW-1133">Transmembrane helix</keyword>
<dbReference type="InterPro" id="IPR045800">
    <property type="entry name" value="HMBD"/>
</dbReference>
<evidence type="ECO:0000256" key="6">
    <source>
        <dbReference type="ARBA" id="ARBA00022840"/>
    </source>
</evidence>
<feature type="domain" description="TRASH" evidence="11">
    <location>
        <begin position="86"/>
        <end position="124"/>
    </location>
</feature>
<dbReference type="InterPro" id="IPR027256">
    <property type="entry name" value="P-typ_ATPase_IB"/>
</dbReference>
<proteinExistence type="inferred from homology"/>
<keyword evidence="10" id="KW-1003">Cell membrane</keyword>
<dbReference type="InterPro" id="IPR023298">
    <property type="entry name" value="ATPase_P-typ_TM_dom_sf"/>
</dbReference>
<dbReference type="Pfam" id="PF19335">
    <property type="entry name" value="HMBD"/>
    <property type="match status" value="1"/>
</dbReference>
<dbReference type="InterPro" id="IPR007029">
    <property type="entry name" value="YHS_dom"/>
</dbReference>
<dbReference type="InterPro" id="IPR018303">
    <property type="entry name" value="ATPase_P-typ_P_site"/>
</dbReference>
<dbReference type="NCBIfam" id="TIGR01525">
    <property type="entry name" value="ATPase-IB_hvy"/>
    <property type="match status" value="1"/>
</dbReference>
<evidence type="ECO:0000313" key="13">
    <source>
        <dbReference type="Proteomes" id="UP001620461"/>
    </source>
</evidence>
<name>A0ABW8JPW0_9GAMM</name>
<keyword evidence="6 10" id="KW-0067">ATP-binding</keyword>
<dbReference type="PRINTS" id="PR00943">
    <property type="entry name" value="CUATPASE"/>
</dbReference>
<dbReference type="InterPro" id="IPR023299">
    <property type="entry name" value="ATPase_P-typ_cyto_dom_N"/>
</dbReference>
<keyword evidence="4 10" id="KW-0479">Metal-binding</keyword>
<evidence type="ECO:0000256" key="7">
    <source>
        <dbReference type="ARBA" id="ARBA00022967"/>
    </source>
</evidence>
<dbReference type="SFLD" id="SFLDF00027">
    <property type="entry name" value="p-type_atpase"/>
    <property type="match status" value="1"/>
</dbReference>
<dbReference type="InterPro" id="IPR008250">
    <property type="entry name" value="ATPase_P-typ_transduc_dom_A_sf"/>
</dbReference>
<keyword evidence="13" id="KW-1185">Reference proteome</keyword>
<accession>A0ABW8JPW0</accession>
<feature type="transmembrane region" description="Helical" evidence="10">
    <location>
        <begin position="212"/>
        <end position="232"/>
    </location>
</feature>
<dbReference type="SFLD" id="SFLDG00002">
    <property type="entry name" value="C1.7:_P-type_atpase_like"/>
    <property type="match status" value="1"/>
</dbReference>
<reference evidence="12 13" key="1">
    <citation type="submission" date="2020-10" db="EMBL/GenBank/DDBJ databases">
        <title>Phylogeny of dyella-like bacteria.</title>
        <authorList>
            <person name="Fu J."/>
        </authorList>
    </citation>
    <scope>NUCLEOTIDE SEQUENCE [LARGE SCALE GENOMIC DNA]</scope>
    <source>
        <strain evidence="12 13">JP1</strain>
    </source>
</reference>
<evidence type="ECO:0000256" key="8">
    <source>
        <dbReference type="ARBA" id="ARBA00022989"/>
    </source>
</evidence>
<feature type="transmembrane region" description="Helical" evidence="10">
    <location>
        <begin position="787"/>
        <end position="809"/>
    </location>
</feature>
<feature type="transmembrane region" description="Helical" evidence="10">
    <location>
        <begin position="442"/>
        <end position="464"/>
    </location>
</feature>
<dbReference type="PANTHER" id="PTHR43520:SF8">
    <property type="entry name" value="P-TYPE CU(+) TRANSPORTER"/>
    <property type="match status" value="1"/>
</dbReference>
<dbReference type="InterPro" id="IPR044492">
    <property type="entry name" value="P_typ_ATPase_HD_dom"/>
</dbReference>
<evidence type="ECO:0000256" key="1">
    <source>
        <dbReference type="ARBA" id="ARBA00004127"/>
    </source>
</evidence>
<keyword evidence="3 10" id="KW-0812">Transmembrane</keyword>
<evidence type="ECO:0000256" key="5">
    <source>
        <dbReference type="ARBA" id="ARBA00022741"/>
    </source>
</evidence>
<dbReference type="NCBIfam" id="TIGR01511">
    <property type="entry name" value="ATPase-IB1_Cu"/>
    <property type="match status" value="1"/>
</dbReference>
<keyword evidence="5 10" id="KW-0547">Nucleotide-binding</keyword>
<evidence type="ECO:0000259" key="11">
    <source>
        <dbReference type="SMART" id="SM00746"/>
    </source>
</evidence>
<dbReference type="SUPFAM" id="SSF81665">
    <property type="entry name" value="Calcium ATPase, transmembrane domain M"/>
    <property type="match status" value="1"/>
</dbReference>
<dbReference type="Gene3D" id="1.10.620.20">
    <property type="entry name" value="Ribonucleotide Reductase, subunit A"/>
    <property type="match status" value="2"/>
</dbReference>
<dbReference type="InterPro" id="IPR009078">
    <property type="entry name" value="Ferritin-like_SF"/>
</dbReference>
<feature type="transmembrane region" description="Helical" evidence="10">
    <location>
        <begin position="253"/>
        <end position="277"/>
    </location>
</feature>
<comment type="subcellular location">
    <subcellularLocation>
        <location evidence="10">Cell membrane</location>
    </subcellularLocation>
    <subcellularLocation>
        <location evidence="1">Endomembrane system</location>
        <topology evidence="1">Multi-pass membrane protein</topology>
    </subcellularLocation>
</comment>
<dbReference type="SMART" id="SM00746">
    <property type="entry name" value="TRASH"/>
    <property type="match status" value="2"/>
</dbReference>
<dbReference type="PRINTS" id="PR00119">
    <property type="entry name" value="CATATPASE"/>
</dbReference>
<feature type="transmembrane region" description="Helical" evidence="10">
    <location>
        <begin position="187"/>
        <end position="206"/>
    </location>
</feature>
<dbReference type="EMBL" id="JADIKJ010000019">
    <property type="protein sequence ID" value="MFK2901867.1"/>
    <property type="molecule type" value="Genomic_DNA"/>
</dbReference>
<dbReference type="Gene3D" id="2.70.150.10">
    <property type="entry name" value="Calcium-transporting ATPase, cytoplasmic transduction domain A"/>
    <property type="match status" value="1"/>
</dbReference>
<comment type="caution">
    <text evidence="12">The sequence shown here is derived from an EMBL/GenBank/DDBJ whole genome shotgun (WGS) entry which is preliminary data.</text>
</comment>
<keyword evidence="9 10" id="KW-0472">Membrane</keyword>
<dbReference type="NCBIfam" id="TIGR01494">
    <property type="entry name" value="ATPase_P-type"/>
    <property type="match status" value="1"/>
</dbReference>
<feature type="transmembrane region" description="Helical" evidence="10">
    <location>
        <begin position="289"/>
        <end position="308"/>
    </location>
</feature>
<dbReference type="Gene3D" id="3.40.1110.10">
    <property type="entry name" value="Calcium-transporting ATPase, cytoplasmic domain N"/>
    <property type="match status" value="1"/>
</dbReference>
<dbReference type="InterPro" id="IPR059000">
    <property type="entry name" value="ATPase_P-type_domA"/>
</dbReference>
<dbReference type="PROSITE" id="PS00154">
    <property type="entry name" value="ATPASE_E1_E2"/>
    <property type="match status" value="1"/>
</dbReference>
<dbReference type="RefSeq" id="WP_404548740.1">
    <property type="nucleotide sequence ID" value="NZ_JADIKJ010000019.1"/>
</dbReference>
<dbReference type="SUPFAM" id="SSF56784">
    <property type="entry name" value="HAD-like"/>
    <property type="match status" value="1"/>
</dbReference>
<evidence type="ECO:0000256" key="10">
    <source>
        <dbReference type="RuleBase" id="RU362081"/>
    </source>
</evidence>
<dbReference type="InterPro" id="IPR001757">
    <property type="entry name" value="P_typ_ATPase"/>
</dbReference>
<gene>
    <name evidence="12" type="ORF">ISP15_16125</name>
</gene>
<evidence type="ECO:0000313" key="12">
    <source>
        <dbReference type="EMBL" id="MFK2901867.1"/>
    </source>
</evidence>
<dbReference type="Pfam" id="PF00122">
    <property type="entry name" value="E1-E2_ATPase"/>
    <property type="match status" value="1"/>
</dbReference>
<sequence>MSEQGPCCQKAHPLARDPVCGMRVDTANTVHRSDDAGQTFYFCCAGCKAKFDDDPRRYAQAPAALPGRAPDHVHAPSSEVAAAVKDPVCGMRVDPAITPHHAEHGGHTYHFCAAGCKEKFIAHPHAYLHERIAAVVVPGATYTCPMHPDVQQQGPGDCPICGMALEPMMPSLDEGDVHEAQAMQRRLGLLVTLTLPVFLLAMLPHAGLHWPAAWIGAVAWVEALLASVVVLWGGAPFFTRGWRSLSPWQPNMYTLIAIGTGVAWIYSALAFLLPQMFPPGFRDMHGRVAVYFESAAVIVTLVTLGDFLEWRARRRTGAALKALLGLAPKTARRISGSDEHDVALDDVQVDDVLRVRPGEKVPVDGVVLSGSSRVDESMLTGEPLPVTKAQGDAVTGGTVNRDGSFAMRVAKVGASTVLAQIVAQVAQAQRSKAPLQRAADRVAAWFVPAVISIAVLAFVAWAWFGPDPRLVHALLAAVAVLIVACPCALGLATPISIMVASGRAAQQGLLFKDAAAIEMLREVNTLALDKTGTLTEGRPALRTVVALDRYRRDDLLAFAAALERPSEHPLAKAILGAAKETQADIADVENFQVHAGSGVNGRVLRHDVAFGNAMLMDRLNVALDAAVHAQADALRSEGATVMFLAIDGKLEGLFAVGDRIKPDTPDAIAALQAAGMRIVMLTGDNATTANRVARTLGIDEVHADVSPAGKAAVIETLRKQGFRVAMAGDGINDAPALAIADIGIAMGQGTDVAMESAQLTLVKGSLHGILHARALSRATVRNIRQNLFFAFAYNVLGVPLAAGVLYPLFGITLSPMIAALAMSLSSVSVVSNALRLRGLRL</sequence>
<dbReference type="Pfam" id="PF04945">
    <property type="entry name" value="YHS"/>
    <property type="match status" value="2"/>
</dbReference>
<comment type="similarity">
    <text evidence="2 10">Belongs to the cation transport ATPase (P-type) (TC 3.A.3) family. Type IB subfamily.</text>
</comment>
<feature type="transmembrane region" description="Helical" evidence="10">
    <location>
        <begin position="815"/>
        <end position="834"/>
    </location>
</feature>
<dbReference type="InterPro" id="IPR012348">
    <property type="entry name" value="RNR-like"/>
</dbReference>
<dbReference type="InterPro" id="IPR011017">
    <property type="entry name" value="TRASH_dom"/>
</dbReference>
<organism evidence="12 13">
    <name type="scientific">Dyella jejuensis</name>
    <dbReference type="NCBI Taxonomy" id="1432009"/>
    <lineage>
        <taxon>Bacteria</taxon>
        <taxon>Pseudomonadati</taxon>
        <taxon>Pseudomonadota</taxon>
        <taxon>Gammaproteobacteria</taxon>
        <taxon>Lysobacterales</taxon>
        <taxon>Rhodanobacteraceae</taxon>
        <taxon>Dyella</taxon>
    </lineage>
</organism>
<dbReference type="Gene3D" id="3.40.50.1000">
    <property type="entry name" value="HAD superfamily/HAD-like"/>
    <property type="match status" value="1"/>
</dbReference>
<protein>
    <submittedName>
        <fullName evidence="12">Heavy metal translocating P-type ATPase</fullName>
    </submittedName>
</protein>